<dbReference type="Proteomes" id="UP001141552">
    <property type="component" value="Unassembled WGS sequence"/>
</dbReference>
<dbReference type="SUPFAM" id="SSF50965">
    <property type="entry name" value="Galactose oxidase, central domain"/>
    <property type="match status" value="1"/>
</dbReference>
<dbReference type="InterPro" id="IPR055290">
    <property type="entry name" value="At3g26010-like"/>
</dbReference>
<protein>
    <recommendedName>
        <fullName evidence="5">F-box domain-containing protein</fullName>
    </recommendedName>
</protein>
<organism evidence="3 4">
    <name type="scientific">Turnera subulata</name>
    <dbReference type="NCBI Taxonomy" id="218843"/>
    <lineage>
        <taxon>Eukaryota</taxon>
        <taxon>Viridiplantae</taxon>
        <taxon>Streptophyta</taxon>
        <taxon>Embryophyta</taxon>
        <taxon>Tracheophyta</taxon>
        <taxon>Spermatophyta</taxon>
        <taxon>Magnoliopsida</taxon>
        <taxon>eudicotyledons</taxon>
        <taxon>Gunneridae</taxon>
        <taxon>Pentapetalae</taxon>
        <taxon>rosids</taxon>
        <taxon>fabids</taxon>
        <taxon>Malpighiales</taxon>
        <taxon>Passifloraceae</taxon>
        <taxon>Turnera</taxon>
    </lineage>
</organism>
<evidence type="ECO:0000259" key="1">
    <source>
        <dbReference type="Pfam" id="PF00646"/>
    </source>
</evidence>
<dbReference type="PANTHER" id="PTHR35546">
    <property type="entry name" value="F-BOX PROTEIN INTERACTION DOMAIN PROTEIN-RELATED"/>
    <property type="match status" value="1"/>
</dbReference>
<dbReference type="PANTHER" id="PTHR35546:SF128">
    <property type="entry name" value="F-BOX ASSOCIATED DOMAIN-CONTAINING PROTEIN"/>
    <property type="match status" value="1"/>
</dbReference>
<comment type="caution">
    <text evidence="3">The sequence shown here is derived from an EMBL/GenBank/DDBJ whole genome shotgun (WGS) entry which is preliminary data.</text>
</comment>
<dbReference type="Gene3D" id="1.20.1280.50">
    <property type="match status" value="1"/>
</dbReference>
<sequence length="437" mass="50261">MDFYQSPVVVEDDDLLVEVLVRLPSPKLVFQCILVCKRWRSIITSSDFVRRFIISRHHHHHIKNNITAPHDRDHHHHIHDNFPFSKFICSHASYPGLPEIWTPKTQLQLNQNYYSSALFRRSVLDFSFIPLEKKEQSFYILAVFNDLVLCAIRGNSNKSGLDQCYLCNPSTKKWVGLPPRYGCALRGAGLICEPYYCYDGRGGARGEGEGGYNNIKVNEQYRYRVVLINYSSRSISSPLLDMYSSETGKWSTILHSEISGYTNPGGCCRSNTVVYKGKLYWFNAVDIVAFDPFHPEKSCCIKLPTDCGIYQDYRQRFCLGLCRGFLRMIKVRSTFQNTVSVTVWELKDDRSGGWSLECNNVELELFMEKAPVGFFTCHPTDPNLVYLVCRGSRIVFSYHLQTGELEEAYKLPGKWHEVISFPFVLPLWPTPIAMLPP</sequence>
<reference evidence="3" key="1">
    <citation type="submission" date="2022-02" db="EMBL/GenBank/DDBJ databases">
        <authorList>
            <person name="Henning P.M."/>
            <person name="McCubbin A.G."/>
            <person name="Shore J.S."/>
        </authorList>
    </citation>
    <scope>NUCLEOTIDE SEQUENCE</scope>
    <source>
        <strain evidence="3">F60SS</strain>
        <tissue evidence="3">Leaves</tissue>
    </source>
</reference>
<feature type="domain" description="F-box protein At3g26010-like beta-propeller" evidence="2">
    <location>
        <begin position="223"/>
        <end position="405"/>
    </location>
</feature>
<proteinExistence type="predicted"/>
<keyword evidence="4" id="KW-1185">Reference proteome</keyword>
<name>A0A9Q0FIY2_9ROSI</name>
<dbReference type="InterPro" id="IPR036047">
    <property type="entry name" value="F-box-like_dom_sf"/>
</dbReference>
<evidence type="ECO:0000313" key="4">
    <source>
        <dbReference type="Proteomes" id="UP001141552"/>
    </source>
</evidence>
<dbReference type="OrthoDB" id="813179at2759"/>
<evidence type="ECO:0000259" key="2">
    <source>
        <dbReference type="Pfam" id="PF24750"/>
    </source>
</evidence>
<dbReference type="SUPFAM" id="SSF81383">
    <property type="entry name" value="F-box domain"/>
    <property type="match status" value="1"/>
</dbReference>
<dbReference type="InterPro" id="IPR056592">
    <property type="entry name" value="Beta-prop_At3g26010-like"/>
</dbReference>
<feature type="domain" description="F-box" evidence="1">
    <location>
        <begin position="13"/>
        <end position="49"/>
    </location>
</feature>
<dbReference type="InterPro" id="IPR001810">
    <property type="entry name" value="F-box_dom"/>
</dbReference>
<dbReference type="InterPro" id="IPR011043">
    <property type="entry name" value="Gal_Oxase/kelch_b-propeller"/>
</dbReference>
<gene>
    <name evidence="3" type="ORF">Tsubulata_028247</name>
</gene>
<dbReference type="AlphaFoldDB" id="A0A9Q0FIY2"/>
<dbReference type="EMBL" id="JAKUCV010005427">
    <property type="protein sequence ID" value="KAJ4831231.1"/>
    <property type="molecule type" value="Genomic_DNA"/>
</dbReference>
<dbReference type="Pfam" id="PF00646">
    <property type="entry name" value="F-box"/>
    <property type="match status" value="1"/>
</dbReference>
<accession>A0A9Q0FIY2</accession>
<reference evidence="3" key="2">
    <citation type="journal article" date="2023" name="Plants (Basel)">
        <title>Annotation of the Turnera subulata (Passifloraceae) Draft Genome Reveals the S-Locus Evolved after the Divergence of Turneroideae from Passifloroideae in a Stepwise Manner.</title>
        <authorList>
            <person name="Henning P.M."/>
            <person name="Roalson E.H."/>
            <person name="Mir W."/>
            <person name="McCubbin A.G."/>
            <person name="Shore J.S."/>
        </authorList>
    </citation>
    <scope>NUCLEOTIDE SEQUENCE</scope>
    <source>
        <strain evidence="3">F60SS</strain>
    </source>
</reference>
<evidence type="ECO:0000313" key="3">
    <source>
        <dbReference type="EMBL" id="KAJ4831231.1"/>
    </source>
</evidence>
<dbReference type="Pfam" id="PF24750">
    <property type="entry name" value="b-prop_At3g26010-like"/>
    <property type="match status" value="1"/>
</dbReference>
<evidence type="ECO:0008006" key="5">
    <source>
        <dbReference type="Google" id="ProtNLM"/>
    </source>
</evidence>